<gene>
    <name evidence="8" type="ORF">SEV965_LOCUS28891</name>
</gene>
<keyword evidence="6" id="KW-0479">Metal-binding</keyword>
<feature type="transmembrane region" description="Helical" evidence="7">
    <location>
        <begin position="97"/>
        <end position="120"/>
    </location>
</feature>
<evidence type="ECO:0000256" key="7">
    <source>
        <dbReference type="SAM" id="Phobius"/>
    </source>
</evidence>
<feature type="transmembrane region" description="Helical" evidence="7">
    <location>
        <begin position="69"/>
        <end position="91"/>
    </location>
</feature>
<feature type="binding site" evidence="6">
    <location>
        <position position="45"/>
    </location>
    <ligand>
        <name>Zn(2+)</name>
        <dbReference type="ChEBI" id="CHEBI:29105"/>
    </ligand>
</feature>
<proteinExistence type="inferred from homology"/>
<dbReference type="EMBL" id="CAJNOU010002816">
    <property type="protein sequence ID" value="CAF1351518.1"/>
    <property type="molecule type" value="Genomic_DNA"/>
</dbReference>
<evidence type="ECO:0000313" key="9">
    <source>
        <dbReference type="Proteomes" id="UP000663889"/>
    </source>
</evidence>
<protein>
    <submittedName>
        <fullName evidence="8">Uncharacterized protein</fullName>
    </submittedName>
</protein>
<dbReference type="Proteomes" id="UP000663889">
    <property type="component" value="Unassembled WGS sequence"/>
</dbReference>
<dbReference type="PANTHER" id="PTHR20855">
    <property type="entry name" value="ADIPOR/PROGESTIN RECEPTOR-RELATED"/>
    <property type="match status" value="1"/>
</dbReference>
<reference evidence="8" key="1">
    <citation type="submission" date="2021-02" db="EMBL/GenBank/DDBJ databases">
        <authorList>
            <person name="Nowell W R."/>
        </authorList>
    </citation>
    <scope>NUCLEOTIDE SEQUENCE</scope>
</reference>
<dbReference type="GO" id="GO:0038023">
    <property type="term" value="F:signaling receptor activity"/>
    <property type="evidence" value="ECO:0007669"/>
    <property type="project" value="TreeGrafter"/>
</dbReference>
<keyword evidence="5 7" id="KW-0472">Membrane</keyword>
<dbReference type="GO" id="GO:0046872">
    <property type="term" value="F:metal ion binding"/>
    <property type="evidence" value="ECO:0007669"/>
    <property type="project" value="UniProtKB-KW"/>
</dbReference>
<keyword evidence="3 7" id="KW-0812">Transmembrane</keyword>
<comment type="caution">
    <text evidence="8">The sequence shown here is derived from an EMBL/GenBank/DDBJ whole genome shotgun (WGS) entry which is preliminary data.</text>
</comment>
<accession>A0A815HHE8</accession>
<evidence type="ECO:0000256" key="6">
    <source>
        <dbReference type="PIRSR" id="PIRSR604254-1"/>
    </source>
</evidence>
<comment type="similarity">
    <text evidence="2">Belongs to the ADIPOR family.</text>
</comment>
<organism evidence="8 9">
    <name type="scientific">Rotaria sordida</name>
    <dbReference type="NCBI Taxonomy" id="392033"/>
    <lineage>
        <taxon>Eukaryota</taxon>
        <taxon>Metazoa</taxon>
        <taxon>Spiralia</taxon>
        <taxon>Gnathifera</taxon>
        <taxon>Rotifera</taxon>
        <taxon>Eurotatoria</taxon>
        <taxon>Bdelloidea</taxon>
        <taxon>Philodinida</taxon>
        <taxon>Philodinidae</taxon>
        <taxon>Rotaria</taxon>
    </lineage>
</organism>
<feature type="transmembrane region" description="Helical" evidence="7">
    <location>
        <begin position="24"/>
        <end position="48"/>
    </location>
</feature>
<keyword evidence="6" id="KW-0862">Zinc</keyword>
<evidence type="ECO:0000256" key="3">
    <source>
        <dbReference type="ARBA" id="ARBA00022692"/>
    </source>
</evidence>
<evidence type="ECO:0000256" key="1">
    <source>
        <dbReference type="ARBA" id="ARBA00004141"/>
    </source>
</evidence>
<dbReference type="PANTHER" id="PTHR20855:SF52">
    <property type="entry name" value="ADIPONECTIN RECEPTOR PROTEIN"/>
    <property type="match status" value="1"/>
</dbReference>
<dbReference type="InterPro" id="IPR004254">
    <property type="entry name" value="AdipoR/HlyIII-related"/>
</dbReference>
<dbReference type="AlphaFoldDB" id="A0A815HHE8"/>
<evidence type="ECO:0000256" key="4">
    <source>
        <dbReference type="ARBA" id="ARBA00022989"/>
    </source>
</evidence>
<evidence type="ECO:0000256" key="2">
    <source>
        <dbReference type="ARBA" id="ARBA00007018"/>
    </source>
</evidence>
<keyword evidence="4 7" id="KW-1133">Transmembrane helix</keyword>
<dbReference type="GO" id="GO:0016020">
    <property type="term" value="C:membrane"/>
    <property type="evidence" value="ECO:0007669"/>
    <property type="project" value="UniProtKB-SubCell"/>
</dbReference>
<comment type="subcellular location">
    <subcellularLocation>
        <location evidence="1">Membrane</location>
        <topology evidence="1">Multi-pass membrane protein</topology>
    </subcellularLocation>
</comment>
<sequence length="138" mass="15697">MPQYTCSYILFLIDNYSQLDISDIISFSIFFISAILCLTFSTLLHIFINYSPRVLITVSKLDYIATYALFYIGINILIFGSIVPVVHYLFYCYFQLKTIYISIVFVLSIASMIGTSSAACSTPRYRPFKAILFIALGL</sequence>
<name>A0A815HHE8_9BILA</name>
<evidence type="ECO:0000313" key="8">
    <source>
        <dbReference type="EMBL" id="CAF1351518.1"/>
    </source>
</evidence>
<dbReference type="Pfam" id="PF03006">
    <property type="entry name" value="HlyIII"/>
    <property type="match status" value="1"/>
</dbReference>
<evidence type="ECO:0000256" key="5">
    <source>
        <dbReference type="ARBA" id="ARBA00023136"/>
    </source>
</evidence>